<keyword evidence="4" id="KW-0808">Transferase</keyword>
<dbReference type="SMART" id="SM00387">
    <property type="entry name" value="HATPase_c"/>
    <property type="match status" value="1"/>
</dbReference>
<dbReference type="InterPro" id="IPR000014">
    <property type="entry name" value="PAS"/>
</dbReference>
<evidence type="ECO:0000259" key="8">
    <source>
        <dbReference type="PROSITE" id="PS50113"/>
    </source>
</evidence>
<comment type="caution">
    <text evidence="9">The sequence shown here is derived from an EMBL/GenBank/DDBJ whole genome shotgun (WGS) entry which is preliminary data.</text>
</comment>
<protein>
    <recommendedName>
        <fullName evidence="2">histidine kinase</fullName>
        <ecNumber evidence="2">2.7.13.3</ecNumber>
    </recommendedName>
</protein>
<dbReference type="PROSITE" id="PS50109">
    <property type="entry name" value="HIS_KIN"/>
    <property type="match status" value="1"/>
</dbReference>
<dbReference type="GO" id="GO:0000155">
    <property type="term" value="F:phosphorelay sensor kinase activity"/>
    <property type="evidence" value="ECO:0007669"/>
    <property type="project" value="InterPro"/>
</dbReference>
<evidence type="ECO:0000313" key="10">
    <source>
        <dbReference type="Proteomes" id="UP000236893"/>
    </source>
</evidence>
<dbReference type="SUPFAM" id="SSF55785">
    <property type="entry name" value="PYP-like sensor domain (PAS domain)"/>
    <property type="match status" value="1"/>
</dbReference>
<dbReference type="Pfam" id="PF13426">
    <property type="entry name" value="PAS_9"/>
    <property type="match status" value="1"/>
</dbReference>
<dbReference type="Gene3D" id="3.30.450.20">
    <property type="entry name" value="PAS domain"/>
    <property type="match status" value="1"/>
</dbReference>
<dbReference type="EMBL" id="PQVF01000007">
    <property type="protein sequence ID" value="POY36236.1"/>
    <property type="molecule type" value="Genomic_DNA"/>
</dbReference>
<keyword evidence="10" id="KW-1185">Reference proteome</keyword>
<evidence type="ECO:0000256" key="1">
    <source>
        <dbReference type="ARBA" id="ARBA00000085"/>
    </source>
</evidence>
<evidence type="ECO:0000259" key="7">
    <source>
        <dbReference type="PROSITE" id="PS50112"/>
    </source>
</evidence>
<dbReference type="SMART" id="SM00086">
    <property type="entry name" value="PAC"/>
    <property type="match status" value="1"/>
</dbReference>
<sequence length="381" mass="44106">MKHTKSAFIKSVWEENKLEALFNTPLIGVAFSSKQGYMLELNQQFADMLGYTRRELVGSSWTQFSAPEYKELTISYYNRLLNNEVSCFTFEKEYICKKGNRIWVELMAQAKRDTENNVEYFIILAKNINERRRALLNLEAQMKYSEALINKLKYQNDQLKEFAHLISHNLRAPVGSMIGLLELYDSGVVDNKQNIGVFSEQYRNLTYSLLDTINTIGGALDIKDRTEVKKENVRFSEVFNSVLISLLGKAKDLDFDLTTNFELEEITYSKNYMKSILQNMLSNSLKYRSPDRKLKVEVKTYSNEGQEIMVFSDNGLGINLEQNSRNLFGLHKTFHRNKDAKGVGLFLTRKHIEAMGGKIFADSNPNYGIKFTLIFNYHENH</sequence>
<dbReference type="PROSITE" id="PS50113">
    <property type="entry name" value="PAC"/>
    <property type="match status" value="1"/>
</dbReference>
<dbReference type="SUPFAM" id="SSF47384">
    <property type="entry name" value="Homodimeric domain of signal transducing histidine kinase"/>
    <property type="match status" value="1"/>
</dbReference>
<keyword evidence="5" id="KW-0418">Kinase</keyword>
<dbReference type="PANTHER" id="PTHR43304:SF1">
    <property type="entry name" value="PAC DOMAIN-CONTAINING PROTEIN"/>
    <property type="match status" value="1"/>
</dbReference>
<dbReference type="InterPro" id="IPR003594">
    <property type="entry name" value="HATPase_dom"/>
</dbReference>
<dbReference type="CDD" id="cd00130">
    <property type="entry name" value="PAS"/>
    <property type="match status" value="1"/>
</dbReference>
<feature type="domain" description="Histidine kinase" evidence="6">
    <location>
        <begin position="165"/>
        <end position="379"/>
    </location>
</feature>
<dbReference type="InterPro" id="IPR052162">
    <property type="entry name" value="Sensor_kinase/Photoreceptor"/>
</dbReference>
<dbReference type="InterPro" id="IPR036097">
    <property type="entry name" value="HisK_dim/P_sf"/>
</dbReference>
<evidence type="ECO:0000256" key="3">
    <source>
        <dbReference type="ARBA" id="ARBA00022553"/>
    </source>
</evidence>
<dbReference type="Gene3D" id="3.30.565.10">
    <property type="entry name" value="Histidine kinase-like ATPase, C-terminal domain"/>
    <property type="match status" value="1"/>
</dbReference>
<comment type="catalytic activity">
    <reaction evidence="1">
        <text>ATP + protein L-histidine = ADP + protein N-phospho-L-histidine.</text>
        <dbReference type="EC" id="2.7.13.3"/>
    </reaction>
</comment>
<dbReference type="InterPro" id="IPR001610">
    <property type="entry name" value="PAC"/>
</dbReference>
<dbReference type="AlphaFoldDB" id="A0A2S5A0Z6"/>
<dbReference type="Proteomes" id="UP000236893">
    <property type="component" value="Unassembled WGS sequence"/>
</dbReference>
<accession>A0A2S5A0Z6</accession>
<dbReference type="EC" id="2.7.13.3" evidence="2"/>
<dbReference type="PANTHER" id="PTHR43304">
    <property type="entry name" value="PHYTOCHROME-LIKE PROTEIN CPH1"/>
    <property type="match status" value="1"/>
</dbReference>
<dbReference type="Pfam" id="PF02518">
    <property type="entry name" value="HATPase_c"/>
    <property type="match status" value="1"/>
</dbReference>
<evidence type="ECO:0000256" key="4">
    <source>
        <dbReference type="ARBA" id="ARBA00022679"/>
    </source>
</evidence>
<organism evidence="9 10">
    <name type="scientific">Solitalea longa</name>
    <dbReference type="NCBI Taxonomy" id="2079460"/>
    <lineage>
        <taxon>Bacteria</taxon>
        <taxon>Pseudomonadati</taxon>
        <taxon>Bacteroidota</taxon>
        <taxon>Sphingobacteriia</taxon>
        <taxon>Sphingobacteriales</taxon>
        <taxon>Sphingobacteriaceae</taxon>
        <taxon>Solitalea</taxon>
    </lineage>
</organism>
<dbReference type="OrthoDB" id="1522284at2"/>
<reference evidence="9 10" key="1">
    <citation type="submission" date="2018-01" db="EMBL/GenBank/DDBJ databases">
        <authorList>
            <person name="Gaut B.S."/>
            <person name="Morton B.R."/>
            <person name="Clegg M.T."/>
            <person name="Duvall M.R."/>
        </authorList>
    </citation>
    <scope>NUCLEOTIDE SEQUENCE [LARGE SCALE GENOMIC DNA]</scope>
    <source>
        <strain evidence="9 10">HR-AV</strain>
    </source>
</reference>
<dbReference type="InterPro" id="IPR035965">
    <property type="entry name" value="PAS-like_dom_sf"/>
</dbReference>
<name>A0A2S5A0Z6_9SPHI</name>
<dbReference type="NCBIfam" id="TIGR00229">
    <property type="entry name" value="sensory_box"/>
    <property type="match status" value="1"/>
</dbReference>
<dbReference type="Gene3D" id="1.10.287.130">
    <property type="match status" value="1"/>
</dbReference>
<dbReference type="InterPro" id="IPR005467">
    <property type="entry name" value="His_kinase_dom"/>
</dbReference>
<feature type="domain" description="PAS" evidence="7">
    <location>
        <begin position="14"/>
        <end position="84"/>
    </location>
</feature>
<dbReference type="RefSeq" id="WP_103789155.1">
    <property type="nucleotide sequence ID" value="NZ_PQVF01000007.1"/>
</dbReference>
<dbReference type="InterPro" id="IPR000700">
    <property type="entry name" value="PAS-assoc_C"/>
</dbReference>
<proteinExistence type="predicted"/>
<dbReference type="InterPro" id="IPR036890">
    <property type="entry name" value="HATPase_C_sf"/>
</dbReference>
<evidence type="ECO:0000256" key="2">
    <source>
        <dbReference type="ARBA" id="ARBA00012438"/>
    </source>
</evidence>
<dbReference type="PROSITE" id="PS50112">
    <property type="entry name" value="PAS"/>
    <property type="match status" value="1"/>
</dbReference>
<dbReference type="SUPFAM" id="SSF55874">
    <property type="entry name" value="ATPase domain of HSP90 chaperone/DNA topoisomerase II/histidine kinase"/>
    <property type="match status" value="1"/>
</dbReference>
<evidence type="ECO:0000256" key="5">
    <source>
        <dbReference type="ARBA" id="ARBA00022777"/>
    </source>
</evidence>
<evidence type="ECO:0000313" key="9">
    <source>
        <dbReference type="EMBL" id="POY36236.1"/>
    </source>
</evidence>
<gene>
    <name evidence="9" type="ORF">C3K47_10795</name>
</gene>
<dbReference type="SMART" id="SM00091">
    <property type="entry name" value="PAS"/>
    <property type="match status" value="1"/>
</dbReference>
<evidence type="ECO:0000259" key="6">
    <source>
        <dbReference type="PROSITE" id="PS50109"/>
    </source>
</evidence>
<keyword evidence="3" id="KW-0597">Phosphoprotein</keyword>
<feature type="domain" description="PAC" evidence="8">
    <location>
        <begin position="88"/>
        <end position="140"/>
    </location>
</feature>